<keyword evidence="4" id="KW-0479">Metal-binding</keyword>
<dbReference type="SFLD" id="SFLDG01109">
    <property type="entry name" value="Uncharacterised_Radical_SAM_Su"/>
    <property type="match status" value="1"/>
</dbReference>
<evidence type="ECO:0000256" key="6">
    <source>
        <dbReference type="ARBA" id="ARBA00023014"/>
    </source>
</evidence>
<organism evidence="8 9">
    <name type="scientific">Anaeroselena agilis</name>
    <dbReference type="NCBI Taxonomy" id="3063788"/>
    <lineage>
        <taxon>Bacteria</taxon>
        <taxon>Bacillati</taxon>
        <taxon>Bacillota</taxon>
        <taxon>Negativicutes</taxon>
        <taxon>Acetonemataceae</taxon>
        <taxon>Anaeroselena</taxon>
    </lineage>
</organism>
<dbReference type="RefSeq" id="WP_413782162.1">
    <property type="nucleotide sequence ID" value="NZ_JAUOZS010000001.1"/>
</dbReference>
<keyword evidence="5" id="KW-0408">Iron</keyword>
<dbReference type="EMBL" id="JAUOZS010000001">
    <property type="protein sequence ID" value="MDT8903714.1"/>
    <property type="molecule type" value="Genomic_DNA"/>
</dbReference>
<gene>
    <name evidence="8" type="ORF">Q4T40_21000</name>
</gene>
<keyword evidence="9" id="KW-1185">Reference proteome</keyword>
<dbReference type="InterPro" id="IPR007197">
    <property type="entry name" value="rSAM"/>
</dbReference>
<comment type="cofactor">
    <cofactor evidence="1">
        <name>[4Fe-4S] cluster</name>
        <dbReference type="ChEBI" id="CHEBI:49883"/>
    </cofactor>
</comment>
<dbReference type="PANTHER" id="PTHR30352:SF5">
    <property type="entry name" value="PYRUVATE FORMATE-LYASE 1-ACTIVATING ENZYME"/>
    <property type="match status" value="1"/>
</dbReference>
<dbReference type="InterPro" id="IPR013785">
    <property type="entry name" value="Aldolase_TIM"/>
</dbReference>
<evidence type="ECO:0000256" key="5">
    <source>
        <dbReference type="ARBA" id="ARBA00023004"/>
    </source>
</evidence>
<feature type="domain" description="Elp3/MiaA/NifB-like radical SAM core" evidence="7">
    <location>
        <begin position="175"/>
        <end position="395"/>
    </location>
</feature>
<dbReference type="SFLD" id="SFLDS00029">
    <property type="entry name" value="Radical_SAM"/>
    <property type="match status" value="1"/>
</dbReference>
<accession>A0ABU3P3U8</accession>
<reference evidence="8 9" key="1">
    <citation type="submission" date="2023-07" db="EMBL/GenBank/DDBJ databases">
        <title>The novel representative of Negativicutes class, Anaeroselena agilis gen. nov. sp. nov.</title>
        <authorList>
            <person name="Prokofeva M.I."/>
            <person name="Elcheninov A.G."/>
            <person name="Klyukina A."/>
            <person name="Kublanov I.V."/>
            <person name="Frolov E.N."/>
            <person name="Podosokorskaya O.A."/>
        </authorList>
    </citation>
    <scope>NUCLEOTIDE SEQUENCE [LARGE SCALE GENOMIC DNA]</scope>
    <source>
        <strain evidence="8 9">4137-cl</strain>
    </source>
</reference>
<dbReference type="Proteomes" id="UP001254848">
    <property type="component" value="Unassembled WGS sequence"/>
</dbReference>
<dbReference type="InterPro" id="IPR034457">
    <property type="entry name" value="Organic_radical-activating"/>
</dbReference>
<dbReference type="CDD" id="cd01335">
    <property type="entry name" value="Radical_SAM"/>
    <property type="match status" value="1"/>
</dbReference>
<evidence type="ECO:0000256" key="2">
    <source>
        <dbReference type="ARBA" id="ARBA00022485"/>
    </source>
</evidence>
<evidence type="ECO:0000313" key="8">
    <source>
        <dbReference type="EMBL" id="MDT8903714.1"/>
    </source>
</evidence>
<evidence type="ECO:0000313" key="9">
    <source>
        <dbReference type="Proteomes" id="UP001254848"/>
    </source>
</evidence>
<dbReference type="Pfam" id="PF04055">
    <property type="entry name" value="Radical_SAM"/>
    <property type="match status" value="1"/>
</dbReference>
<evidence type="ECO:0000256" key="3">
    <source>
        <dbReference type="ARBA" id="ARBA00022691"/>
    </source>
</evidence>
<sequence length="410" mass="44105">MFSAVYADERGNIYDAPGYAAVGRSGRDDRMLADDDLIPLPPGADLMFLPGRSALAAKDGAVTPIAAPLAAVAAMLPAGYTRTYLPAYRLQAGAPPLPLYGYAAVAMRRGRFYAAAVKSDDNAKWDPRRFNTPDLAGRIAAVRKELPGNRLVEHLARCSLEWHCCTAQNLFYRRWEAGIPVSPACNADCLGCISRQPAECCPAPQSRIDFVPEPDEVAAVGVYHLGKAPQAIVSFGQGCEGEPSLEADTIAAAIKIMRAETVRGMVNINTNAGFTAGIEKIAAAGLDSMRVSVISARPEGHKAYYRSGYSLDDVQASIAVAKARGVHVSLNMLLLPGFNDRPEEAAAWEEFVEATGIDMIQLRNLNIDPEAVWPVLPPQGAEPMGVKKFLSRLAERFPAVRIGSFSRYIG</sequence>
<evidence type="ECO:0000256" key="4">
    <source>
        <dbReference type="ARBA" id="ARBA00022723"/>
    </source>
</evidence>
<keyword evidence="6" id="KW-0411">Iron-sulfur</keyword>
<dbReference type="PANTHER" id="PTHR30352">
    <property type="entry name" value="PYRUVATE FORMATE-LYASE-ACTIVATING ENZYME"/>
    <property type="match status" value="1"/>
</dbReference>
<dbReference type="Gene3D" id="3.20.20.70">
    <property type="entry name" value="Aldolase class I"/>
    <property type="match status" value="1"/>
</dbReference>
<evidence type="ECO:0000256" key="1">
    <source>
        <dbReference type="ARBA" id="ARBA00001966"/>
    </source>
</evidence>
<comment type="caution">
    <text evidence="8">The sequence shown here is derived from an EMBL/GenBank/DDBJ whole genome shotgun (WGS) entry which is preliminary data.</text>
</comment>
<dbReference type="SMART" id="SM00729">
    <property type="entry name" value="Elp3"/>
    <property type="match status" value="1"/>
</dbReference>
<keyword evidence="3" id="KW-0949">S-adenosyl-L-methionine</keyword>
<dbReference type="InterPro" id="IPR006638">
    <property type="entry name" value="Elp3/MiaA/NifB-like_rSAM"/>
</dbReference>
<proteinExistence type="predicted"/>
<dbReference type="SUPFAM" id="SSF102114">
    <property type="entry name" value="Radical SAM enzymes"/>
    <property type="match status" value="1"/>
</dbReference>
<keyword evidence="2" id="KW-0004">4Fe-4S</keyword>
<protein>
    <submittedName>
        <fullName evidence="8">Radical SAM protein</fullName>
    </submittedName>
</protein>
<name>A0ABU3P3U8_9FIRM</name>
<dbReference type="InterPro" id="IPR058240">
    <property type="entry name" value="rSAM_sf"/>
</dbReference>
<evidence type="ECO:0000259" key="7">
    <source>
        <dbReference type="SMART" id="SM00729"/>
    </source>
</evidence>